<gene>
    <name evidence="7" type="ORF">LPB303_07260</name>
</gene>
<evidence type="ECO:0000313" key="8">
    <source>
        <dbReference type="Proteomes" id="UP000076923"/>
    </source>
</evidence>
<dbReference type="SUPFAM" id="SSF51445">
    <property type="entry name" value="(Trans)glycosidases"/>
    <property type="match status" value="1"/>
</dbReference>
<sequence>MKKLIPTLLVLLLVALSCDKKQPTNISLENTPRTKWVDSIYNKMTLKEKIGQLFMIATYSNKGKKHTDSIQRLINENGIGGLVFFQGGPVRQARQTNVYQATSKVPLLIAMDAEWGLNMRLDSTVRFPYNMTLGAIKDTDLVRKVGEKIGEHCNRLGVHINFAPVVDINTNSKNPIIGVRSFAEDKYQVTEKALAFTNGMQSKNVLACAKHFPGHGDTDKDSHKTLPTVTLSKERIDSVEMYPYKELFKNKMAGVMVAHLNVPSLEKDGVPSSLSHHIVTDILKERLGFEGLIFTDALNMKGAANYKETGAIDLAAFMAGNDILVLTEDVPKAVSKITEAYNNKEITEERLAHSVKKILASKFDVDLNNFKPIDTLNLISDLNDETNDVLNEAVFINAITALKNNNVLPFREVANKKIAFVGLGDGNSAPFLNALQSHLKVDDFSDLKQPELLRKLKSYEKVIVSYHRLNSRLTSKISDEDRLKIEEIAKNNKVVLDVFASQYSLENLDFENIEAAIVSYENSEIAQKVSAEIILGNKDAKGKLSASLNDEFIAGSGIKILK</sequence>
<dbReference type="InterPro" id="IPR001764">
    <property type="entry name" value="Glyco_hydro_3_N"/>
</dbReference>
<dbReference type="EMBL" id="LVWE01000028">
    <property type="protein sequence ID" value="OAD45536.1"/>
    <property type="molecule type" value="Genomic_DNA"/>
</dbReference>
<dbReference type="OrthoDB" id="9805821at2"/>
<dbReference type="PANTHER" id="PTHR30480">
    <property type="entry name" value="BETA-HEXOSAMINIDASE-RELATED"/>
    <property type="match status" value="1"/>
</dbReference>
<dbReference type="InterPro" id="IPR036962">
    <property type="entry name" value="Glyco_hydro_3_N_sf"/>
</dbReference>
<dbReference type="PRINTS" id="PR00133">
    <property type="entry name" value="GLHYDRLASE3"/>
</dbReference>
<dbReference type="STRING" id="1333662.LPB303_07260"/>
<name>A0A176TDQ1_9FLAO</name>
<organism evidence="7 8">
    <name type="scientific">Polaribacter atrinae</name>
    <dbReference type="NCBI Taxonomy" id="1333662"/>
    <lineage>
        <taxon>Bacteria</taxon>
        <taxon>Pseudomonadati</taxon>
        <taxon>Bacteroidota</taxon>
        <taxon>Flavobacteriia</taxon>
        <taxon>Flavobacteriales</taxon>
        <taxon>Flavobacteriaceae</taxon>
    </lineage>
</organism>
<evidence type="ECO:0000256" key="4">
    <source>
        <dbReference type="ARBA" id="ARBA00022801"/>
    </source>
</evidence>
<feature type="domain" description="Glycoside hydrolase family 3 N-terminal" evidence="6">
    <location>
        <begin position="45"/>
        <end position="359"/>
    </location>
</feature>
<keyword evidence="8" id="KW-1185">Reference proteome</keyword>
<dbReference type="Proteomes" id="UP000076923">
    <property type="component" value="Unassembled WGS sequence"/>
</dbReference>
<comment type="similarity">
    <text evidence="2">Belongs to the glycosyl hydrolase 3 family.</text>
</comment>
<evidence type="ECO:0000256" key="2">
    <source>
        <dbReference type="ARBA" id="ARBA00005336"/>
    </source>
</evidence>
<dbReference type="InterPro" id="IPR017853">
    <property type="entry name" value="GH"/>
</dbReference>
<reference evidence="7 8" key="1">
    <citation type="submission" date="2016-02" db="EMBL/GenBank/DDBJ databases">
        <title>Draft genome sequence of Polaribacter atrinae KACC17473.</title>
        <authorList>
            <person name="Shin S.-K."/>
            <person name="Yi H."/>
        </authorList>
    </citation>
    <scope>NUCLEOTIDE SEQUENCE [LARGE SCALE GENOMIC DNA]</scope>
    <source>
        <strain evidence="7 8">KACC 17473</strain>
    </source>
</reference>
<evidence type="ECO:0000256" key="5">
    <source>
        <dbReference type="ARBA" id="ARBA00023295"/>
    </source>
</evidence>
<dbReference type="PROSITE" id="PS00775">
    <property type="entry name" value="GLYCOSYL_HYDROL_F3"/>
    <property type="match status" value="1"/>
</dbReference>
<dbReference type="Gene3D" id="3.40.50.1700">
    <property type="entry name" value="Glycoside hydrolase family 3 C-terminal domain"/>
    <property type="match status" value="1"/>
</dbReference>
<keyword evidence="4" id="KW-0378">Hydrolase</keyword>
<comment type="catalytic activity">
    <reaction evidence="1">
        <text>Hydrolysis of terminal non-reducing N-acetyl-D-hexosamine residues in N-acetyl-beta-D-hexosaminides.</text>
        <dbReference type="EC" id="3.2.1.52"/>
    </reaction>
</comment>
<evidence type="ECO:0000259" key="6">
    <source>
        <dbReference type="Pfam" id="PF00933"/>
    </source>
</evidence>
<evidence type="ECO:0000256" key="3">
    <source>
        <dbReference type="ARBA" id="ARBA00012663"/>
    </source>
</evidence>
<dbReference type="EC" id="3.2.1.52" evidence="3"/>
<dbReference type="Pfam" id="PF00933">
    <property type="entry name" value="Glyco_hydro_3"/>
    <property type="match status" value="1"/>
</dbReference>
<protein>
    <recommendedName>
        <fullName evidence="3">beta-N-acetylhexosaminidase</fullName>
        <ecNumber evidence="3">3.2.1.52</ecNumber>
    </recommendedName>
</protein>
<dbReference type="InterPro" id="IPR050226">
    <property type="entry name" value="NagZ_Beta-hexosaminidase"/>
</dbReference>
<dbReference type="PROSITE" id="PS51257">
    <property type="entry name" value="PROKAR_LIPOPROTEIN"/>
    <property type="match status" value="1"/>
</dbReference>
<accession>A0A176TDQ1</accession>
<evidence type="ECO:0000256" key="1">
    <source>
        <dbReference type="ARBA" id="ARBA00001231"/>
    </source>
</evidence>
<evidence type="ECO:0000313" key="7">
    <source>
        <dbReference type="EMBL" id="OAD45536.1"/>
    </source>
</evidence>
<dbReference type="PANTHER" id="PTHR30480:SF13">
    <property type="entry name" value="BETA-HEXOSAMINIDASE"/>
    <property type="match status" value="1"/>
</dbReference>
<dbReference type="InterPro" id="IPR019800">
    <property type="entry name" value="Glyco_hydro_3_AS"/>
</dbReference>
<dbReference type="Gene3D" id="3.20.20.300">
    <property type="entry name" value="Glycoside hydrolase, family 3, N-terminal domain"/>
    <property type="match status" value="1"/>
</dbReference>
<dbReference type="GO" id="GO:0005975">
    <property type="term" value="P:carbohydrate metabolic process"/>
    <property type="evidence" value="ECO:0007669"/>
    <property type="project" value="InterPro"/>
</dbReference>
<proteinExistence type="inferred from homology"/>
<dbReference type="GO" id="GO:0004563">
    <property type="term" value="F:beta-N-acetylhexosaminidase activity"/>
    <property type="evidence" value="ECO:0007669"/>
    <property type="project" value="UniProtKB-EC"/>
</dbReference>
<dbReference type="RefSeq" id="WP_068449290.1">
    <property type="nucleotide sequence ID" value="NZ_CP150660.1"/>
</dbReference>
<dbReference type="AlphaFoldDB" id="A0A176TDQ1"/>
<comment type="caution">
    <text evidence="7">The sequence shown here is derived from an EMBL/GenBank/DDBJ whole genome shotgun (WGS) entry which is preliminary data.</text>
</comment>
<dbReference type="GO" id="GO:0009254">
    <property type="term" value="P:peptidoglycan turnover"/>
    <property type="evidence" value="ECO:0007669"/>
    <property type="project" value="TreeGrafter"/>
</dbReference>
<keyword evidence="5" id="KW-0326">Glycosidase</keyword>
<dbReference type="InterPro" id="IPR036881">
    <property type="entry name" value="Glyco_hydro_3_C_sf"/>
</dbReference>